<keyword evidence="1" id="KW-0732">Signal</keyword>
<protein>
    <submittedName>
        <fullName evidence="3">Endonuclease/exonuclease/phosphatase family protein</fullName>
    </submittedName>
</protein>
<gene>
    <name evidence="3" type="ORF">DAY19_01940</name>
</gene>
<feature type="chain" id="PRO_5046602912" evidence="1">
    <location>
        <begin position="20"/>
        <end position="280"/>
    </location>
</feature>
<keyword evidence="3" id="KW-0378">Hydrolase</keyword>
<dbReference type="GO" id="GO:0004519">
    <property type="term" value="F:endonuclease activity"/>
    <property type="evidence" value="ECO:0007669"/>
    <property type="project" value="UniProtKB-KW"/>
</dbReference>
<keyword evidence="3" id="KW-0540">Nuclease</keyword>
<proteinExistence type="predicted"/>
<organism evidence="3 4">
    <name type="scientific">Halobacteriovorax vibrionivorans</name>
    <dbReference type="NCBI Taxonomy" id="2152716"/>
    <lineage>
        <taxon>Bacteria</taxon>
        <taxon>Pseudomonadati</taxon>
        <taxon>Bdellovibrionota</taxon>
        <taxon>Bacteriovoracia</taxon>
        <taxon>Bacteriovoracales</taxon>
        <taxon>Halobacteriovoraceae</taxon>
        <taxon>Halobacteriovorax</taxon>
    </lineage>
</organism>
<name>A0ABY0IHY2_9BACT</name>
<dbReference type="NCBIfam" id="NF003840">
    <property type="entry name" value="PRK05421.1-2"/>
    <property type="match status" value="1"/>
</dbReference>
<dbReference type="Pfam" id="PF03372">
    <property type="entry name" value="Exo_endo_phos"/>
    <property type="match status" value="1"/>
</dbReference>
<dbReference type="RefSeq" id="WP_114705501.1">
    <property type="nucleotide sequence ID" value="NZ_QDKL01000001.1"/>
</dbReference>
<evidence type="ECO:0000313" key="3">
    <source>
        <dbReference type="EMBL" id="RZF22556.1"/>
    </source>
</evidence>
<feature type="domain" description="Endonuclease/exonuclease/phosphatase" evidence="2">
    <location>
        <begin position="60"/>
        <end position="262"/>
    </location>
</feature>
<dbReference type="InterPro" id="IPR036691">
    <property type="entry name" value="Endo/exonu/phosph_ase_sf"/>
</dbReference>
<evidence type="ECO:0000259" key="2">
    <source>
        <dbReference type="Pfam" id="PF03372"/>
    </source>
</evidence>
<comment type="caution">
    <text evidence="3">The sequence shown here is derived from an EMBL/GenBank/DDBJ whole genome shotgun (WGS) entry which is preliminary data.</text>
</comment>
<keyword evidence="4" id="KW-1185">Reference proteome</keyword>
<reference evidence="4" key="1">
    <citation type="journal article" date="2019" name="Int. J. Syst. Evol. Microbiol.">
        <title>Halobacteriovorax valvorus sp. nov., a novel prokaryotic predator isolated from coastal seawater of China.</title>
        <authorList>
            <person name="Chen M.-X."/>
        </authorList>
    </citation>
    <scope>NUCLEOTIDE SEQUENCE [LARGE SCALE GENOMIC DNA]</scope>
    <source>
        <strain evidence="4">BL9</strain>
    </source>
</reference>
<sequence>MKMLMISMLISMVSLPAFASVNNKHSFIHKIPAKNKIIDFHQGLSCRDCYFPNEFKLTVWNMYKGKNESWANDFDDLMYESDILLGQEFKLKGEMKDRLINPFEQEVILATSFISWRKYKTGVTNISKYPTVQITPLRSKVKEPFIRTPKLSLASSYRLEDGRDITFINIHAINFVRKRKLEKQLKQVIEYIKTTSGPVVFAGDFNTNSKKKIKMMRKLLSEQGFTEASFTGQDKRMKWLGNKLDYIWYRDLELIEANVLGHIQGADHKPLQASFRIPIE</sequence>
<dbReference type="Gene3D" id="3.60.10.10">
    <property type="entry name" value="Endonuclease/exonuclease/phosphatase"/>
    <property type="match status" value="1"/>
</dbReference>
<accession>A0ABY0IHY2</accession>
<dbReference type="Proteomes" id="UP000443582">
    <property type="component" value="Unassembled WGS sequence"/>
</dbReference>
<feature type="signal peptide" evidence="1">
    <location>
        <begin position="1"/>
        <end position="19"/>
    </location>
</feature>
<keyword evidence="3" id="KW-0255">Endonuclease</keyword>
<evidence type="ECO:0000256" key="1">
    <source>
        <dbReference type="SAM" id="SignalP"/>
    </source>
</evidence>
<dbReference type="SUPFAM" id="SSF56219">
    <property type="entry name" value="DNase I-like"/>
    <property type="match status" value="1"/>
</dbReference>
<dbReference type="NCBIfam" id="NF003842">
    <property type="entry name" value="PRK05421.1-4"/>
    <property type="match status" value="1"/>
</dbReference>
<evidence type="ECO:0000313" key="4">
    <source>
        <dbReference type="Proteomes" id="UP000443582"/>
    </source>
</evidence>
<dbReference type="InterPro" id="IPR005135">
    <property type="entry name" value="Endo/exonuclease/phosphatase"/>
</dbReference>
<dbReference type="EMBL" id="QDKL01000001">
    <property type="protein sequence ID" value="RZF22556.1"/>
    <property type="molecule type" value="Genomic_DNA"/>
</dbReference>